<evidence type="ECO:0000313" key="2">
    <source>
        <dbReference type="Proteomes" id="UP000573603"/>
    </source>
</evidence>
<dbReference type="Pfam" id="PF12006">
    <property type="entry name" value="DUF3500"/>
    <property type="match status" value="2"/>
</dbReference>
<dbReference type="PANTHER" id="PTHR37489:SF1">
    <property type="entry name" value="DUF3500 DOMAIN-CONTAINING PROTEIN"/>
    <property type="match status" value="1"/>
</dbReference>
<accession>A0A8H4YGU0</accession>
<proteinExistence type="predicted"/>
<keyword evidence="2" id="KW-1185">Reference proteome</keyword>
<evidence type="ECO:0000313" key="1">
    <source>
        <dbReference type="EMBL" id="KAF5227656.1"/>
    </source>
</evidence>
<dbReference type="AlphaFoldDB" id="A0A8H4YGU0"/>
<dbReference type="PANTHER" id="PTHR37489">
    <property type="entry name" value="DUF3500 DOMAIN-CONTAINING PROTEIN"/>
    <property type="match status" value="1"/>
</dbReference>
<reference evidence="1 2" key="1">
    <citation type="journal article" date="2020" name="BMC Genomics">
        <title>Correction to: Identification and distribution of gene clusters required for synthesis of sphingolipid metabolism inhibitors in diverse species of the filamentous fungus Fusarium.</title>
        <authorList>
            <person name="Kim H.S."/>
            <person name="Lohmar J.M."/>
            <person name="Busman M."/>
            <person name="Brown D.W."/>
            <person name="Naumann T.A."/>
            <person name="Divon H.H."/>
            <person name="Lysoe E."/>
            <person name="Uhlig S."/>
            <person name="Proctor R.H."/>
        </authorList>
    </citation>
    <scope>NUCLEOTIDE SEQUENCE [LARGE SCALE GENOMIC DNA]</scope>
    <source>
        <strain evidence="1 2">NRRL 25214</strain>
    </source>
</reference>
<comment type="caution">
    <text evidence="1">The sequence shown here is derived from an EMBL/GenBank/DDBJ whole genome shotgun (WGS) entry which is preliminary data.</text>
</comment>
<name>A0A8H4YGU0_9HYPO</name>
<organism evidence="1 2">
    <name type="scientific">Fusarium anthophilum</name>
    <dbReference type="NCBI Taxonomy" id="48485"/>
    <lineage>
        <taxon>Eukaryota</taxon>
        <taxon>Fungi</taxon>
        <taxon>Dikarya</taxon>
        <taxon>Ascomycota</taxon>
        <taxon>Pezizomycotina</taxon>
        <taxon>Sordariomycetes</taxon>
        <taxon>Hypocreomycetidae</taxon>
        <taxon>Hypocreales</taxon>
        <taxon>Nectriaceae</taxon>
        <taxon>Fusarium</taxon>
        <taxon>Fusarium fujikuroi species complex</taxon>
    </lineage>
</organism>
<dbReference type="Proteomes" id="UP000573603">
    <property type="component" value="Unassembled WGS sequence"/>
</dbReference>
<sequence>MATNVASSPPQASFRRLLPAPDRPQLAGLSSSSAREWYESRMKVPELFDFIERLEAKNLEKPYIGITSDGHVIPDLFDHTVDEGAPVAAMCEATNALLSILSVQQENDTVFPSVLDDNIRLWSNPEVYVNPGEQATNHLMVTSKLSEGGLRLDECSPAIQTAVHNILRSSMSLEGYQKVDGCCIVNKFLGELVGGSRVLNEHSYNFRLFGRPSLTQPWGYTFFGHHLCLAVVVAGGRMVIGPTFMGAEPNIIDEGPHTGLQLFTTEREGALQLLRSLPPALQTKAILSHSVLPEDLPKHRWVPYDERHIAGARQDNRVIPYVRIFIGFNLYYPERVLSHKVQMFRNHLHMTYFAWIGGHEDDDVYYFRIHSPVSLMEFDFHCGVYLTNDTPDKCHIHTINRIPNRGDYGRALVEKVQKDAIVSGQGLGLQST</sequence>
<gene>
    <name evidence="1" type="ORF">FANTH_14709</name>
</gene>
<protein>
    <submittedName>
        <fullName evidence="1">Uncharacterized protein</fullName>
    </submittedName>
</protein>
<dbReference type="InterPro" id="IPR021889">
    <property type="entry name" value="DUF3500"/>
</dbReference>
<dbReference type="EMBL" id="JABEVY010000761">
    <property type="protein sequence ID" value="KAF5227656.1"/>
    <property type="molecule type" value="Genomic_DNA"/>
</dbReference>